<evidence type="ECO:0000313" key="5">
    <source>
        <dbReference type="EMBL" id="RUL87503.1"/>
    </source>
</evidence>
<reference evidence="5 6" key="2">
    <citation type="submission" date="2019-01" db="EMBL/GenBank/DDBJ databases">
        <title>Tautonia sociabilis, a novel thermotolerant planctomycete of Isosphaeraceae family, isolated from a 4000 m deep subterranean habitat.</title>
        <authorList>
            <person name="Kovaleva O.L."/>
            <person name="Elcheninov A.G."/>
            <person name="Van Heerden E."/>
            <person name="Toshchakov S.V."/>
            <person name="Novikov A."/>
            <person name="Bonch-Osmolovskaya E.A."/>
            <person name="Kublanov I.V."/>
        </authorList>
    </citation>
    <scope>NUCLEOTIDE SEQUENCE [LARGE SCALE GENOMIC DNA]</scope>
    <source>
        <strain evidence="5 6">GM2012</strain>
    </source>
</reference>
<sequence length="202" mass="22167">MSARDPHPPADSGDDGRLAEQARLLFDRPAPEGYLDDWVEVLSRPDREAGGESRPLLIFRVGPEWLALSTSSLVVVAEPRPVHRVPHRSGGLLRGIVDIRGRLIPCVELGSLLSIDPSAGPGDGEGRARIVVVESVRGAGWIAFEADEVAGVHLIDDDLMRGIPATLERTGPHCRATFRWRDRTVGVLDDRRVLLELERLDQ</sequence>
<evidence type="ECO:0000259" key="4">
    <source>
        <dbReference type="PROSITE" id="PS50851"/>
    </source>
</evidence>
<organism evidence="5 6">
    <name type="scientific">Tautonia sociabilis</name>
    <dbReference type="NCBI Taxonomy" id="2080755"/>
    <lineage>
        <taxon>Bacteria</taxon>
        <taxon>Pseudomonadati</taxon>
        <taxon>Planctomycetota</taxon>
        <taxon>Planctomycetia</taxon>
        <taxon>Isosphaerales</taxon>
        <taxon>Isosphaeraceae</taxon>
        <taxon>Tautonia</taxon>
    </lineage>
</organism>
<dbReference type="PROSITE" id="PS50851">
    <property type="entry name" value="CHEW"/>
    <property type="match status" value="1"/>
</dbReference>
<evidence type="ECO:0000256" key="1">
    <source>
        <dbReference type="ARBA" id="ARBA00004496"/>
    </source>
</evidence>
<gene>
    <name evidence="5" type="ORF">TsocGM_11725</name>
</gene>
<keyword evidence="6" id="KW-1185">Reference proteome</keyword>
<dbReference type="Proteomes" id="UP000280296">
    <property type="component" value="Unassembled WGS sequence"/>
</dbReference>
<evidence type="ECO:0000256" key="2">
    <source>
        <dbReference type="ARBA" id="ARBA00021483"/>
    </source>
</evidence>
<comment type="subcellular location">
    <subcellularLocation>
        <location evidence="1">Cytoplasm</location>
    </subcellularLocation>
</comment>
<protein>
    <recommendedName>
        <fullName evidence="2">Chemotaxis protein CheW</fullName>
    </recommendedName>
</protein>
<dbReference type="PANTHER" id="PTHR22617">
    <property type="entry name" value="CHEMOTAXIS SENSOR HISTIDINE KINASE-RELATED"/>
    <property type="match status" value="1"/>
</dbReference>
<dbReference type="SUPFAM" id="SSF50341">
    <property type="entry name" value="CheW-like"/>
    <property type="match status" value="1"/>
</dbReference>
<dbReference type="GO" id="GO:0005829">
    <property type="term" value="C:cytosol"/>
    <property type="evidence" value="ECO:0007669"/>
    <property type="project" value="TreeGrafter"/>
</dbReference>
<dbReference type="Gene3D" id="2.30.30.40">
    <property type="entry name" value="SH3 Domains"/>
    <property type="match status" value="1"/>
</dbReference>
<proteinExistence type="predicted"/>
<evidence type="ECO:0000313" key="6">
    <source>
        <dbReference type="Proteomes" id="UP000280296"/>
    </source>
</evidence>
<accession>A0A432MJD9</accession>
<dbReference type="InterPro" id="IPR002545">
    <property type="entry name" value="CheW-lke_dom"/>
</dbReference>
<dbReference type="OrthoDB" id="21516at2"/>
<reference evidence="5 6" key="1">
    <citation type="submission" date="2018-12" db="EMBL/GenBank/DDBJ databases">
        <authorList>
            <person name="Toschakov S.V."/>
        </authorList>
    </citation>
    <scope>NUCLEOTIDE SEQUENCE [LARGE SCALE GENOMIC DNA]</scope>
    <source>
        <strain evidence="5 6">GM2012</strain>
    </source>
</reference>
<dbReference type="InterPro" id="IPR036061">
    <property type="entry name" value="CheW-like_dom_sf"/>
</dbReference>
<dbReference type="AlphaFoldDB" id="A0A432MJD9"/>
<dbReference type="InterPro" id="IPR039315">
    <property type="entry name" value="CheW"/>
</dbReference>
<dbReference type="SMART" id="SM00260">
    <property type="entry name" value="CheW"/>
    <property type="match status" value="1"/>
</dbReference>
<feature type="domain" description="CheW-like" evidence="4">
    <location>
        <begin position="53"/>
        <end position="199"/>
    </location>
</feature>
<dbReference type="Gene3D" id="2.40.50.180">
    <property type="entry name" value="CheA-289, Domain 4"/>
    <property type="match status" value="1"/>
</dbReference>
<dbReference type="PANTHER" id="PTHR22617:SF45">
    <property type="entry name" value="CHEMOTAXIS PROTEIN CHEW"/>
    <property type="match status" value="1"/>
</dbReference>
<comment type="caution">
    <text evidence="5">The sequence shown here is derived from an EMBL/GenBank/DDBJ whole genome shotgun (WGS) entry which is preliminary data.</text>
</comment>
<dbReference type="GO" id="GO:0007165">
    <property type="term" value="P:signal transduction"/>
    <property type="evidence" value="ECO:0007669"/>
    <property type="project" value="InterPro"/>
</dbReference>
<dbReference type="RefSeq" id="WP_126725561.1">
    <property type="nucleotide sequence ID" value="NZ_RYZH01000020.1"/>
</dbReference>
<keyword evidence="3" id="KW-0963">Cytoplasm</keyword>
<dbReference type="EMBL" id="RYZH01000020">
    <property type="protein sequence ID" value="RUL87503.1"/>
    <property type="molecule type" value="Genomic_DNA"/>
</dbReference>
<evidence type="ECO:0000256" key="3">
    <source>
        <dbReference type="ARBA" id="ARBA00022490"/>
    </source>
</evidence>
<dbReference type="GO" id="GO:0006935">
    <property type="term" value="P:chemotaxis"/>
    <property type="evidence" value="ECO:0007669"/>
    <property type="project" value="InterPro"/>
</dbReference>
<name>A0A432MJD9_9BACT</name>
<dbReference type="Pfam" id="PF01584">
    <property type="entry name" value="CheW"/>
    <property type="match status" value="1"/>
</dbReference>